<dbReference type="STRING" id="546275.FUSPEROL_00451"/>
<dbReference type="OrthoDB" id="88606at2"/>
<reference evidence="2 3" key="1">
    <citation type="submission" date="2010-02" db="EMBL/GenBank/DDBJ databases">
        <authorList>
            <person name="Weinstock G."/>
            <person name="Sodergren E."/>
            <person name="Clifton S."/>
            <person name="Fulton L."/>
            <person name="Fulton B."/>
            <person name="Courtney L."/>
            <person name="Fronick C."/>
            <person name="Harrison M."/>
            <person name="Strong C."/>
            <person name="Farmer C."/>
            <person name="Delahaunty K."/>
            <person name="Markovic C."/>
            <person name="Hall O."/>
            <person name="Minx P."/>
            <person name="Tomlinson C."/>
            <person name="Mitreva M."/>
            <person name="Nelson J."/>
            <person name="Hou S."/>
            <person name="Wollam A."/>
            <person name="Pepin K.H."/>
            <person name="Johnson M."/>
            <person name="Bhonagiri V."/>
            <person name="Zhang X."/>
            <person name="Suruliraj S."/>
            <person name="Warren W."/>
            <person name="Chinwalla A."/>
            <person name="Mardis E.R."/>
            <person name="Wilson R.K."/>
        </authorList>
    </citation>
    <scope>NUCLEOTIDE SEQUENCE [LARGE SCALE GENOMIC DNA]</scope>
    <source>
        <strain evidence="2 3">ATCC 33693</strain>
    </source>
</reference>
<dbReference type="GeneID" id="78418757"/>
<evidence type="ECO:0000313" key="3">
    <source>
        <dbReference type="Proteomes" id="UP000003748"/>
    </source>
</evidence>
<sequence length="240" mass="28708">MYYHLITKDGFKQKNLSIEEIEKILREEEVNYNNARIYSSEKKLNEIYEDYKEELLEEGEDTSLENIKIEKLISMAETKNDLQNNSYKFFLDIKNPRGKINFMNFLNKTYIIWLIIITSIVKWVLFNNYFLTGEMEINRFESIAKLLDRGIVLIVILVFLEDKYFKKEYFVICILANIVTNILMYASSKLITTLITFLIILIIKGIIMQLVYNHVREKSYREYKDLNTVRINTNRIPKLF</sequence>
<keyword evidence="1" id="KW-1133">Transmembrane helix</keyword>
<name>D4CSU2_9FUSO</name>
<evidence type="ECO:0000256" key="1">
    <source>
        <dbReference type="SAM" id="Phobius"/>
    </source>
</evidence>
<dbReference type="HOGENOM" id="CLU_1150547_0_0_0"/>
<feature type="transmembrane region" description="Helical" evidence="1">
    <location>
        <begin position="110"/>
        <end position="130"/>
    </location>
</feature>
<organism evidence="2 3">
    <name type="scientific">Fusobacterium periodonticum ATCC 33693</name>
    <dbReference type="NCBI Taxonomy" id="546275"/>
    <lineage>
        <taxon>Bacteria</taxon>
        <taxon>Fusobacteriati</taxon>
        <taxon>Fusobacteriota</taxon>
        <taxon>Fusobacteriia</taxon>
        <taxon>Fusobacteriales</taxon>
        <taxon>Fusobacteriaceae</taxon>
        <taxon>Fusobacterium</taxon>
    </lineage>
</organism>
<feature type="transmembrane region" description="Helical" evidence="1">
    <location>
        <begin position="169"/>
        <end position="188"/>
    </location>
</feature>
<dbReference type="eggNOG" id="ENOG5031TTQ">
    <property type="taxonomic scope" value="Bacteria"/>
</dbReference>
<dbReference type="Proteomes" id="UP000003748">
    <property type="component" value="Unassembled WGS sequence"/>
</dbReference>
<proteinExistence type="predicted"/>
<dbReference type="RefSeq" id="WP_005971277.1">
    <property type="nucleotide sequence ID" value="NZ_GG665893.1"/>
</dbReference>
<dbReference type="EMBL" id="ACJY01000030">
    <property type="protein sequence ID" value="EFE87606.1"/>
    <property type="molecule type" value="Genomic_DNA"/>
</dbReference>
<dbReference type="AlphaFoldDB" id="D4CSU2"/>
<accession>D4CSU2</accession>
<feature type="transmembrane region" description="Helical" evidence="1">
    <location>
        <begin position="194"/>
        <end position="212"/>
    </location>
</feature>
<evidence type="ECO:0000313" key="2">
    <source>
        <dbReference type="EMBL" id="EFE87606.1"/>
    </source>
</evidence>
<keyword evidence="1" id="KW-0472">Membrane</keyword>
<keyword evidence="1" id="KW-0812">Transmembrane</keyword>
<comment type="caution">
    <text evidence="2">The sequence shown here is derived from an EMBL/GenBank/DDBJ whole genome shotgun (WGS) entry which is preliminary data.</text>
</comment>
<protein>
    <submittedName>
        <fullName evidence="2">Uncharacterized protein</fullName>
    </submittedName>
</protein>
<gene>
    <name evidence="2" type="ORF">FUSPEROL_00451</name>
</gene>